<reference evidence="2" key="1">
    <citation type="journal article" date="2019" name="Int. J. Syst. Evol. Microbiol.">
        <title>The Global Catalogue of Microorganisms (GCM) 10K type strain sequencing project: providing services to taxonomists for standard genome sequencing and annotation.</title>
        <authorList>
            <consortium name="The Broad Institute Genomics Platform"/>
            <consortium name="The Broad Institute Genome Sequencing Center for Infectious Disease"/>
            <person name="Wu L."/>
            <person name="Ma J."/>
        </authorList>
    </citation>
    <scope>NUCLEOTIDE SEQUENCE [LARGE SCALE GENOMIC DNA]</scope>
    <source>
        <strain evidence="2">JCM 17024</strain>
    </source>
</reference>
<gene>
    <name evidence="1" type="ORF">GCM10022383_28970</name>
</gene>
<evidence type="ECO:0008006" key="3">
    <source>
        <dbReference type="Google" id="ProtNLM"/>
    </source>
</evidence>
<protein>
    <recommendedName>
        <fullName evidence="3">Lipoprotein</fullName>
    </recommendedName>
</protein>
<keyword evidence="2" id="KW-1185">Reference proteome</keyword>
<evidence type="ECO:0000313" key="2">
    <source>
        <dbReference type="Proteomes" id="UP001501591"/>
    </source>
</evidence>
<proteinExistence type="predicted"/>
<accession>A0ABP7NKY8</accession>
<evidence type="ECO:0000313" key="1">
    <source>
        <dbReference type="EMBL" id="GAA3949463.1"/>
    </source>
</evidence>
<dbReference type="Proteomes" id="UP001501591">
    <property type="component" value="Unassembled WGS sequence"/>
</dbReference>
<name>A0ABP7NKY8_9MICO</name>
<dbReference type="PROSITE" id="PS51257">
    <property type="entry name" value="PROKAR_LIPOPROTEIN"/>
    <property type="match status" value="1"/>
</dbReference>
<comment type="caution">
    <text evidence="1">The sequence shown here is derived from an EMBL/GenBank/DDBJ whole genome shotgun (WGS) entry which is preliminary data.</text>
</comment>
<dbReference type="EMBL" id="BAABCP010000002">
    <property type="protein sequence ID" value="GAA3949463.1"/>
    <property type="molecule type" value="Genomic_DNA"/>
</dbReference>
<sequence>MRSGVLGGVALVLATVLLAGCTGGAPEPVEETSPAADRSAPLTMPDWVDDELAELDARSMPVLGSAEGELPHADTTLTVDVLAVDRHDDGLDLTFRLTPDEEISSFLFSHELSDETLSSEISAVRLISGDEYVAPIRYRADPETWPNIKDLRCLCSKLPRKLGTDGIVLHASFPDFTDAVVDVAVAMPGFSPVAGIPVR</sequence>
<dbReference type="RefSeq" id="WP_344820428.1">
    <property type="nucleotide sequence ID" value="NZ_BAABCP010000002.1"/>
</dbReference>
<organism evidence="1 2">
    <name type="scientific">Microbacterium soli</name>
    <dbReference type="NCBI Taxonomy" id="446075"/>
    <lineage>
        <taxon>Bacteria</taxon>
        <taxon>Bacillati</taxon>
        <taxon>Actinomycetota</taxon>
        <taxon>Actinomycetes</taxon>
        <taxon>Micrococcales</taxon>
        <taxon>Microbacteriaceae</taxon>
        <taxon>Microbacterium</taxon>
    </lineage>
</organism>